<gene>
    <name evidence="2" type="ORF">MJ1_0564</name>
</gene>
<organism evidence="2 3">
    <name type="scientific">Nanobdella aerobiophila</name>
    <dbReference type="NCBI Taxonomy" id="2586965"/>
    <lineage>
        <taxon>Archaea</taxon>
        <taxon>Nanobdellota</taxon>
        <taxon>Nanobdellia</taxon>
        <taxon>Nanobdellales</taxon>
        <taxon>Nanobdellaceae</taxon>
        <taxon>Nanobdella</taxon>
    </lineage>
</organism>
<dbReference type="EMBL" id="AP019769">
    <property type="protein sequence ID" value="BBL45714.1"/>
    <property type="molecule type" value="Genomic_DNA"/>
</dbReference>
<proteinExistence type="predicted"/>
<dbReference type="KEGG" id="naer:MJ1_0564"/>
<reference evidence="3" key="1">
    <citation type="journal article" date="2022" name="Int. J. Syst. Evol. Microbiol.">
        <title>Nanobdella aerobiophila gen. nov., sp. nov., a thermoacidophilic, obligate ectosymbiotic archaeon, and proposal of Nanobdellaceae fam. nov., Nanobdellales ord. nov. and Nanobdellia class. nov.</title>
        <authorList>
            <person name="Kato S."/>
            <person name="Ogasawara A."/>
            <person name="Itoh T."/>
            <person name="Sakai H.D."/>
            <person name="Shimizu M."/>
            <person name="Yuki M."/>
            <person name="Kaneko M."/>
            <person name="Takashina T."/>
            <person name="Ohkuma M."/>
        </authorList>
    </citation>
    <scope>NUCLEOTIDE SEQUENCE [LARGE SCALE GENOMIC DNA]</scope>
    <source>
        <strain evidence="3">MJ1</strain>
    </source>
</reference>
<dbReference type="AlphaFoldDB" id="A0A915WRX2"/>
<dbReference type="Proteomes" id="UP001055553">
    <property type="component" value="Chromosome"/>
</dbReference>
<accession>A0A915WRX2</accession>
<keyword evidence="1" id="KW-0472">Membrane</keyword>
<evidence type="ECO:0000313" key="2">
    <source>
        <dbReference type="EMBL" id="BBL45714.1"/>
    </source>
</evidence>
<dbReference type="RefSeq" id="WP_258393028.1">
    <property type="nucleotide sequence ID" value="NZ_AP019769.1"/>
</dbReference>
<evidence type="ECO:0000256" key="1">
    <source>
        <dbReference type="SAM" id="Phobius"/>
    </source>
</evidence>
<protein>
    <submittedName>
        <fullName evidence="2">Uncharacterized protein</fullName>
    </submittedName>
</protein>
<sequence length="129" mass="15511">MKKYYGIILIFAIIATILILYYYYNYLHKVLYGSMNFNFYTNPYNYTVNYSNNTLYLYLNDIQLPEIYTNQFILNISGVRYNLSCNQSILYINQSTRCYSNNVNLTSNDLIQLLYKYSNVLYDIELKYN</sequence>
<feature type="transmembrane region" description="Helical" evidence="1">
    <location>
        <begin position="6"/>
        <end position="24"/>
    </location>
</feature>
<evidence type="ECO:0000313" key="3">
    <source>
        <dbReference type="Proteomes" id="UP001055553"/>
    </source>
</evidence>
<keyword evidence="1" id="KW-1133">Transmembrane helix</keyword>
<keyword evidence="1" id="KW-0812">Transmembrane</keyword>
<name>A0A915WRX2_9ARCH</name>
<keyword evidence="3" id="KW-1185">Reference proteome</keyword>
<dbReference type="GeneID" id="74568510"/>